<dbReference type="KEGG" id="gaw:V144x_02580"/>
<accession>A0A517VP81</accession>
<dbReference type="RefSeq" id="WP_144980198.1">
    <property type="nucleotide sequence ID" value="NZ_CP037920.1"/>
</dbReference>
<protein>
    <submittedName>
        <fullName evidence="2">Uncharacterized protein</fullName>
    </submittedName>
</protein>
<proteinExistence type="predicted"/>
<organism evidence="2 3">
    <name type="scientific">Gimesia aquarii</name>
    <dbReference type="NCBI Taxonomy" id="2527964"/>
    <lineage>
        <taxon>Bacteria</taxon>
        <taxon>Pseudomonadati</taxon>
        <taxon>Planctomycetota</taxon>
        <taxon>Planctomycetia</taxon>
        <taxon>Planctomycetales</taxon>
        <taxon>Planctomycetaceae</taxon>
        <taxon>Gimesia</taxon>
    </lineage>
</organism>
<gene>
    <name evidence="2" type="ORF">V144x_02580</name>
</gene>
<reference evidence="2 3" key="1">
    <citation type="submission" date="2019-03" db="EMBL/GenBank/DDBJ databases">
        <title>Deep-cultivation of Planctomycetes and their phenomic and genomic characterization uncovers novel biology.</title>
        <authorList>
            <person name="Wiegand S."/>
            <person name="Jogler M."/>
            <person name="Boedeker C."/>
            <person name="Pinto D."/>
            <person name="Vollmers J."/>
            <person name="Rivas-Marin E."/>
            <person name="Kohn T."/>
            <person name="Peeters S.H."/>
            <person name="Heuer A."/>
            <person name="Rast P."/>
            <person name="Oberbeckmann S."/>
            <person name="Bunk B."/>
            <person name="Jeske O."/>
            <person name="Meyerdierks A."/>
            <person name="Storesund J.E."/>
            <person name="Kallscheuer N."/>
            <person name="Luecker S."/>
            <person name="Lage O.M."/>
            <person name="Pohl T."/>
            <person name="Merkel B.J."/>
            <person name="Hornburger P."/>
            <person name="Mueller R.-W."/>
            <person name="Bruemmer F."/>
            <person name="Labrenz M."/>
            <person name="Spormann A.M."/>
            <person name="Op den Camp H."/>
            <person name="Overmann J."/>
            <person name="Amann R."/>
            <person name="Jetten M.S.M."/>
            <person name="Mascher T."/>
            <person name="Medema M.H."/>
            <person name="Devos D.P."/>
            <person name="Kaster A.-K."/>
            <person name="Ovreas L."/>
            <person name="Rohde M."/>
            <person name="Galperin M.Y."/>
            <person name="Jogler C."/>
        </authorList>
    </citation>
    <scope>NUCLEOTIDE SEQUENCE [LARGE SCALE GENOMIC DNA]</scope>
    <source>
        <strain evidence="2 3">V144</strain>
    </source>
</reference>
<evidence type="ECO:0000313" key="3">
    <source>
        <dbReference type="Proteomes" id="UP000318704"/>
    </source>
</evidence>
<name>A0A517VP81_9PLAN</name>
<keyword evidence="1" id="KW-0812">Transmembrane</keyword>
<feature type="transmembrane region" description="Helical" evidence="1">
    <location>
        <begin position="6"/>
        <end position="28"/>
    </location>
</feature>
<evidence type="ECO:0000256" key="1">
    <source>
        <dbReference type="SAM" id="Phobius"/>
    </source>
</evidence>
<keyword evidence="1" id="KW-1133">Transmembrane helix</keyword>
<keyword evidence="1" id="KW-0472">Membrane</keyword>
<evidence type="ECO:0000313" key="2">
    <source>
        <dbReference type="EMBL" id="QDT94826.1"/>
    </source>
</evidence>
<sequence length="138" mass="15825">MDAKIIAAIIGASVGVLGLFFAGFQQWLGYKERSQQHRDNAIFQAFQWFEGGTQKRNIGISIIEGLWHESPHLRGIFVPLLINQAIYLIAEKPNHPAHEKNNLDRIIELLSTIRKDRQRSGLSYRRLEEVMKSKSNVE</sequence>
<dbReference type="EMBL" id="CP037920">
    <property type="protein sequence ID" value="QDT94826.1"/>
    <property type="molecule type" value="Genomic_DNA"/>
</dbReference>
<dbReference type="Proteomes" id="UP000318704">
    <property type="component" value="Chromosome"/>
</dbReference>
<dbReference type="AlphaFoldDB" id="A0A517VP81"/>